<dbReference type="Gene3D" id="3.90.550.10">
    <property type="entry name" value="Spore Coat Polysaccharide Biosynthesis Protein SpsA, Chain A"/>
    <property type="match status" value="1"/>
</dbReference>
<dbReference type="PANTHER" id="PTHR15046">
    <property type="entry name" value="GLYCO_TRANS_2-LIKE DOMAIN-CONTAINING PROTEIN"/>
    <property type="match status" value="1"/>
</dbReference>
<dbReference type="Proteomes" id="UP000799049">
    <property type="component" value="Unassembled WGS sequence"/>
</dbReference>
<accession>A0A8K0AHY6</accession>
<feature type="transmembrane region" description="Helical" evidence="1">
    <location>
        <begin position="39"/>
        <end position="59"/>
    </location>
</feature>
<sequence length="711" mass="80635">MRSILNIVTGAQRMPRVSSSPRLPLYESPFKNSRPRHSFANSSSVAFCIGTLILVYLLVFQSSDTEVPQVPPIADFGNAVVDSIQMSDHIHVLDNPNRDSQFLKLTVDSVCMAYPTAEIMVHSPPRRTGNDWFSYCNVSIFEYHSDVFFRKALRKVVADMVLHGGLFVYAGNVLQRPFQGEYPFVLKYSIKSETAKGLDCADCFYYSKHWGNTSAIVYPSVFRSYAMHPFLRTLLFRLMTTYPISFDDFVSEFNVATFFMRDRILLLDEWLMNPFRNDAPFIQQAIASADLVYYTSMIRKHFYGVYIPDTVNTPPYQANSIMGYITQNLPSVGLRDRIRGDSKVPTLMLHPERYIVSQNERLDLWIMPTLDKSNLELRIRISAVCCIPISGHYERSIRGSVSQIRHATNSMTVADFCYSIQRESDDCEDILEFRLMSKGNLIASSQAHVFAYHIPSLVTIVTFSYGGAGFVNQLMKSAASFYPSTKVVVGYECECPSCCGTLESRARSSVSISYVPVGTGVSKGRNIVLSRVTTPFFYVVDDDIVFSRRTCLECLIHHLKWTPGASIASSRVFTDWFRLGYDYAGSFRRSPLGHLKLDKGSKGTSQDCRIVEFSNHIFMGITAVFQSELSWDIDLKMSEKIELFYRAKKLGHAVLACPDSAVSRQWPTSQSESEMSLQDRIPAYLTDEDWYSNLSLAKMNCTRLIVNLRNV</sequence>
<keyword evidence="1" id="KW-0472">Membrane</keyword>
<dbReference type="InterPro" id="IPR029044">
    <property type="entry name" value="Nucleotide-diphossugar_trans"/>
</dbReference>
<dbReference type="SUPFAM" id="SSF53448">
    <property type="entry name" value="Nucleotide-diphospho-sugar transferases"/>
    <property type="match status" value="1"/>
</dbReference>
<proteinExistence type="predicted"/>
<evidence type="ECO:0000313" key="3">
    <source>
        <dbReference type="Proteomes" id="UP000799049"/>
    </source>
</evidence>
<keyword evidence="1" id="KW-1133">Transmembrane helix</keyword>
<dbReference type="PANTHER" id="PTHR15046:SF3">
    <property type="entry name" value="BETA-1,4 N-ACETYLGALACTOSAMINYLTRANSFERASE 2-LIKE"/>
    <property type="match status" value="1"/>
</dbReference>
<name>A0A8K0AHY6_ANDGO</name>
<dbReference type="AlphaFoldDB" id="A0A8K0AHY6"/>
<evidence type="ECO:0000256" key="1">
    <source>
        <dbReference type="SAM" id="Phobius"/>
    </source>
</evidence>
<protein>
    <submittedName>
        <fullName evidence="2">Mitochondrial glycosyltransferase (Glyco_tranf_2_3_domain-containing protein)</fullName>
    </submittedName>
</protein>
<dbReference type="EMBL" id="VRVR01000029">
    <property type="protein sequence ID" value="KAF0852558.1"/>
    <property type="molecule type" value="Genomic_DNA"/>
</dbReference>
<comment type="caution">
    <text evidence="2">The sequence shown here is derived from an EMBL/GenBank/DDBJ whole genome shotgun (WGS) entry which is preliminary data.</text>
</comment>
<organism evidence="2 3">
    <name type="scientific">Andalucia godoyi</name>
    <name type="common">Flagellate</name>
    <dbReference type="NCBI Taxonomy" id="505711"/>
    <lineage>
        <taxon>Eukaryota</taxon>
        <taxon>Discoba</taxon>
        <taxon>Jakobida</taxon>
        <taxon>Andalucina</taxon>
        <taxon>Andaluciidae</taxon>
        <taxon>Andalucia</taxon>
    </lineage>
</organism>
<keyword evidence="1" id="KW-0812">Transmembrane</keyword>
<evidence type="ECO:0000313" key="2">
    <source>
        <dbReference type="EMBL" id="KAF0852558.1"/>
    </source>
</evidence>
<gene>
    <name evidence="2" type="ORF">ANDGO_04046</name>
</gene>
<reference evidence="2" key="1">
    <citation type="submission" date="2019-09" db="EMBL/GenBank/DDBJ databases">
        <title>The Mitochondrial Proteome of the Jakobid, Andalucia godoyi, a Protist With the Most Gene-Rich and Bacteria-Like Mitochondrial Genome.</title>
        <authorList>
            <person name="Gray M.W."/>
            <person name="Burger G."/>
            <person name="Derelle R."/>
            <person name="Klimes V."/>
            <person name="Leger M."/>
            <person name="Sarrasin M."/>
            <person name="Vlcek C."/>
            <person name="Roger A.J."/>
            <person name="Elias M."/>
            <person name="Lang B.F."/>
        </authorList>
    </citation>
    <scope>NUCLEOTIDE SEQUENCE</scope>
    <source>
        <strain evidence="2">And28</strain>
    </source>
</reference>
<keyword evidence="3" id="KW-1185">Reference proteome</keyword>